<dbReference type="InterPro" id="IPR000688">
    <property type="entry name" value="HypA/HybF"/>
</dbReference>
<dbReference type="Gene3D" id="3.30.2320.80">
    <property type="match status" value="1"/>
</dbReference>
<evidence type="ECO:0000313" key="6">
    <source>
        <dbReference type="EMBL" id="MBP0049877.1"/>
    </source>
</evidence>
<gene>
    <name evidence="5 6" type="primary">hypA</name>
    <name evidence="6" type="ORF">H9C73_14180</name>
</gene>
<reference evidence="6 7" key="1">
    <citation type="submission" date="2020-09" db="EMBL/GenBank/DDBJ databases">
        <authorList>
            <person name="Tanuku N.R.S."/>
        </authorList>
    </citation>
    <scope>NUCLEOTIDE SEQUENCE [LARGE SCALE GENOMIC DNA]</scope>
    <source>
        <strain evidence="6 7">AK62</strain>
    </source>
</reference>
<keyword evidence="3 5" id="KW-0479">Metal-binding</keyword>
<evidence type="ECO:0000313" key="7">
    <source>
        <dbReference type="Proteomes" id="UP000810171"/>
    </source>
</evidence>
<comment type="function">
    <text evidence="5">Involved in the maturation of [NiFe] hydrogenases. Required for nickel insertion into the metal center of the hydrogenase.</text>
</comment>
<dbReference type="Proteomes" id="UP000810171">
    <property type="component" value="Unassembled WGS sequence"/>
</dbReference>
<dbReference type="PANTHER" id="PTHR34535">
    <property type="entry name" value="HYDROGENASE MATURATION FACTOR HYPA"/>
    <property type="match status" value="1"/>
</dbReference>
<sequence>MHELSLCRSLIKQLEMQAQQQGFSRVHEIWLEVGPMSAVMPKSLEFAFSACSRGTLADGATLHIVEQPARARCGVCGEICTVSSRFDPCPNCAAEGLALLSGDGVAIKELEVE</sequence>
<feature type="binding site" evidence="5">
    <location>
        <position position="76"/>
    </location>
    <ligand>
        <name>Zn(2+)</name>
        <dbReference type="ChEBI" id="CHEBI:29105"/>
    </ligand>
</feature>
<evidence type="ECO:0000256" key="4">
    <source>
        <dbReference type="ARBA" id="ARBA00022833"/>
    </source>
</evidence>
<dbReference type="HAMAP" id="MF_00213">
    <property type="entry name" value="HypA_HybF"/>
    <property type="match status" value="1"/>
</dbReference>
<organism evidence="6 7">
    <name type="scientific">Marinobacterium alkalitolerans</name>
    <dbReference type="NCBI Taxonomy" id="1542925"/>
    <lineage>
        <taxon>Bacteria</taxon>
        <taxon>Pseudomonadati</taxon>
        <taxon>Pseudomonadota</taxon>
        <taxon>Gammaproteobacteria</taxon>
        <taxon>Oceanospirillales</taxon>
        <taxon>Oceanospirillaceae</taxon>
        <taxon>Marinobacterium</taxon>
    </lineage>
</organism>
<dbReference type="NCBIfam" id="TIGR00100">
    <property type="entry name" value="hypA"/>
    <property type="match status" value="1"/>
</dbReference>
<feature type="binding site" evidence="5">
    <location>
        <position position="92"/>
    </location>
    <ligand>
        <name>Zn(2+)</name>
        <dbReference type="ChEBI" id="CHEBI:29105"/>
    </ligand>
</feature>
<keyword evidence="2 5" id="KW-0533">Nickel</keyword>
<name>A0ABS3ZDW9_9GAMM</name>
<feature type="binding site" evidence="5">
    <location>
        <position position="73"/>
    </location>
    <ligand>
        <name>Zn(2+)</name>
        <dbReference type="ChEBI" id="CHEBI:29105"/>
    </ligand>
</feature>
<dbReference type="RefSeq" id="WP_209288562.1">
    <property type="nucleotide sequence ID" value="NZ_JACVEW010000027.1"/>
</dbReference>
<comment type="caution">
    <text evidence="6">The sequence shown here is derived from an EMBL/GenBank/DDBJ whole genome shotgun (WGS) entry which is preliminary data.</text>
</comment>
<dbReference type="EMBL" id="JACVEW010000027">
    <property type="protein sequence ID" value="MBP0049877.1"/>
    <property type="molecule type" value="Genomic_DNA"/>
</dbReference>
<dbReference type="PROSITE" id="PS01249">
    <property type="entry name" value="HYPA"/>
    <property type="match status" value="1"/>
</dbReference>
<keyword evidence="4 5" id="KW-0862">Zinc</keyword>
<accession>A0ABS3ZDW9</accession>
<evidence type="ECO:0000256" key="5">
    <source>
        <dbReference type="HAMAP-Rule" id="MF_00213"/>
    </source>
</evidence>
<dbReference type="Pfam" id="PF01155">
    <property type="entry name" value="HypA"/>
    <property type="match status" value="1"/>
</dbReference>
<evidence type="ECO:0000256" key="3">
    <source>
        <dbReference type="ARBA" id="ARBA00022723"/>
    </source>
</evidence>
<dbReference type="InterPro" id="IPR020538">
    <property type="entry name" value="Hydgase_Ni_incorp_HypA/HybF_CS"/>
</dbReference>
<evidence type="ECO:0000256" key="2">
    <source>
        <dbReference type="ARBA" id="ARBA00022596"/>
    </source>
</evidence>
<evidence type="ECO:0000256" key="1">
    <source>
        <dbReference type="ARBA" id="ARBA00010748"/>
    </source>
</evidence>
<feature type="binding site" evidence="5">
    <location>
        <position position="89"/>
    </location>
    <ligand>
        <name>Zn(2+)</name>
        <dbReference type="ChEBI" id="CHEBI:29105"/>
    </ligand>
</feature>
<keyword evidence="7" id="KW-1185">Reference proteome</keyword>
<comment type="similarity">
    <text evidence="1 5">Belongs to the HypA/HybF family.</text>
</comment>
<dbReference type="PANTHER" id="PTHR34535:SF3">
    <property type="entry name" value="HYDROGENASE MATURATION FACTOR HYPA"/>
    <property type="match status" value="1"/>
</dbReference>
<feature type="binding site" evidence="5">
    <location>
        <position position="2"/>
    </location>
    <ligand>
        <name>Ni(2+)</name>
        <dbReference type="ChEBI" id="CHEBI:49786"/>
    </ligand>
</feature>
<protein>
    <recommendedName>
        <fullName evidence="5">Hydrogenase maturation factor HypA</fullName>
    </recommendedName>
</protein>
<dbReference type="PIRSF" id="PIRSF004761">
    <property type="entry name" value="Hydrgn_mat_HypA"/>
    <property type="match status" value="1"/>
</dbReference>
<proteinExistence type="inferred from homology"/>